<evidence type="ECO:0000256" key="6">
    <source>
        <dbReference type="ARBA" id="ARBA00022670"/>
    </source>
</evidence>
<evidence type="ECO:0000256" key="4">
    <source>
        <dbReference type="ARBA" id="ARBA00014880"/>
    </source>
</evidence>
<dbReference type="SMART" id="SM00232">
    <property type="entry name" value="JAB_MPN"/>
    <property type="match status" value="1"/>
</dbReference>
<evidence type="ECO:0000313" key="15">
    <source>
        <dbReference type="Proteomes" id="UP000245609"/>
    </source>
</evidence>
<comment type="caution">
    <text evidence="14">The sequence shown here is derived from an EMBL/GenBank/DDBJ whole genome shotgun (WGS) entry which is preliminary data.</text>
</comment>
<keyword evidence="11" id="KW-0482">Metalloprotease</keyword>
<keyword evidence="15" id="KW-1185">Reference proteome</keyword>
<evidence type="ECO:0000256" key="12">
    <source>
        <dbReference type="ARBA" id="ARBA00023242"/>
    </source>
</evidence>
<evidence type="ECO:0000256" key="11">
    <source>
        <dbReference type="ARBA" id="ARBA00023049"/>
    </source>
</evidence>
<dbReference type="Gene3D" id="3.40.140.10">
    <property type="entry name" value="Cytidine Deaminase, domain 2"/>
    <property type="match status" value="1"/>
</dbReference>
<keyword evidence="5" id="KW-0963">Cytoplasm</keyword>
<dbReference type="Proteomes" id="UP000245609">
    <property type="component" value="Unassembled WGS sequence"/>
</dbReference>
<keyword evidence="6" id="KW-0645">Protease</keyword>
<gene>
    <name evidence="14" type="ORF">BB560_005139</name>
</gene>
<dbReference type="OrthoDB" id="605656at2759"/>
<dbReference type="GO" id="GO:0006508">
    <property type="term" value="P:proteolysis"/>
    <property type="evidence" value="ECO:0007669"/>
    <property type="project" value="UniProtKB-KW"/>
</dbReference>
<dbReference type="InterPro" id="IPR000555">
    <property type="entry name" value="JAMM/MPN+_dom"/>
</dbReference>
<dbReference type="AlphaFoldDB" id="A0A2T9Z7A4"/>
<keyword evidence="9" id="KW-0378">Hydrolase</keyword>
<evidence type="ECO:0000256" key="3">
    <source>
        <dbReference type="ARBA" id="ARBA00006008"/>
    </source>
</evidence>
<dbReference type="PROSITE" id="PS50249">
    <property type="entry name" value="MPN"/>
    <property type="match status" value="1"/>
</dbReference>
<reference evidence="14 15" key="1">
    <citation type="journal article" date="2018" name="MBio">
        <title>Comparative Genomics Reveals the Core Gene Toolbox for the Fungus-Insect Symbiosis.</title>
        <authorList>
            <person name="Wang Y."/>
            <person name="Stata M."/>
            <person name="Wang W."/>
            <person name="Stajich J.E."/>
            <person name="White M.M."/>
            <person name="Moncalvo J.M."/>
        </authorList>
    </citation>
    <scope>NUCLEOTIDE SEQUENCE [LARGE SCALE GENOMIC DNA]</scope>
    <source>
        <strain evidence="14 15">SC-DP-2</strain>
    </source>
</reference>
<evidence type="ECO:0000256" key="5">
    <source>
        <dbReference type="ARBA" id="ARBA00022490"/>
    </source>
</evidence>
<dbReference type="SUPFAM" id="SSF102712">
    <property type="entry name" value="JAB1/MPN domain"/>
    <property type="match status" value="1"/>
</dbReference>
<name>A0A2T9Z7A4_9FUNG</name>
<evidence type="ECO:0000256" key="8">
    <source>
        <dbReference type="ARBA" id="ARBA00022790"/>
    </source>
</evidence>
<evidence type="ECO:0000259" key="13">
    <source>
        <dbReference type="PROSITE" id="PS50249"/>
    </source>
</evidence>
<keyword evidence="10" id="KW-0862">Zinc</keyword>
<evidence type="ECO:0000313" key="14">
    <source>
        <dbReference type="EMBL" id="PVV00476.1"/>
    </source>
</evidence>
<dbReference type="FunFam" id="3.40.140.10:FF:000203">
    <property type="entry name" value="COP9 signalosome complex subunit 5"/>
    <property type="match status" value="1"/>
</dbReference>
<keyword evidence="12" id="KW-0539">Nucleus</keyword>
<evidence type="ECO:0000256" key="9">
    <source>
        <dbReference type="ARBA" id="ARBA00022801"/>
    </source>
</evidence>
<dbReference type="STRING" id="133381.A0A2T9Z7A4"/>
<keyword evidence="7" id="KW-0479">Metal-binding</keyword>
<evidence type="ECO:0000256" key="7">
    <source>
        <dbReference type="ARBA" id="ARBA00022723"/>
    </source>
</evidence>
<comment type="similarity">
    <text evidence="3">Belongs to the peptidase M67A family. CSN5 subfamily.</text>
</comment>
<dbReference type="GO" id="GO:0046872">
    <property type="term" value="F:metal ion binding"/>
    <property type="evidence" value="ECO:0007669"/>
    <property type="project" value="UniProtKB-KW"/>
</dbReference>
<dbReference type="PANTHER" id="PTHR10410">
    <property type="entry name" value="EUKARYOTIC TRANSLATION INITIATION FACTOR 3 -RELATED"/>
    <property type="match status" value="1"/>
</dbReference>
<evidence type="ECO:0000256" key="2">
    <source>
        <dbReference type="ARBA" id="ARBA00004496"/>
    </source>
</evidence>
<dbReference type="EMBL" id="MBFS01001952">
    <property type="protein sequence ID" value="PVV00476.1"/>
    <property type="molecule type" value="Genomic_DNA"/>
</dbReference>
<dbReference type="GO" id="GO:0005737">
    <property type="term" value="C:cytoplasm"/>
    <property type="evidence" value="ECO:0007669"/>
    <property type="project" value="UniProtKB-SubCell"/>
</dbReference>
<dbReference type="InterPro" id="IPR050242">
    <property type="entry name" value="JAMM_MPN+_peptidase_M67A"/>
</dbReference>
<evidence type="ECO:0000256" key="1">
    <source>
        <dbReference type="ARBA" id="ARBA00004123"/>
    </source>
</evidence>
<organism evidence="14 15">
    <name type="scientific">Smittium megazygosporum</name>
    <dbReference type="NCBI Taxonomy" id="133381"/>
    <lineage>
        <taxon>Eukaryota</taxon>
        <taxon>Fungi</taxon>
        <taxon>Fungi incertae sedis</taxon>
        <taxon>Zoopagomycota</taxon>
        <taxon>Kickxellomycotina</taxon>
        <taxon>Harpellomycetes</taxon>
        <taxon>Harpellales</taxon>
        <taxon>Legeriomycetaceae</taxon>
        <taxon>Smittium</taxon>
    </lineage>
</organism>
<dbReference type="Pfam" id="PF01398">
    <property type="entry name" value="JAB"/>
    <property type="match status" value="2"/>
</dbReference>
<keyword evidence="8" id="KW-0736">Signalosome</keyword>
<dbReference type="GO" id="GO:0008237">
    <property type="term" value="F:metallopeptidase activity"/>
    <property type="evidence" value="ECO:0007669"/>
    <property type="project" value="UniProtKB-KW"/>
</dbReference>
<comment type="subcellular location">
    <subcellularLocation>
        <location evidence="2">Cytoplasm</location>
    </subcellularLocation>
    <subcellularLocation>
        <location evidence="1">Nucleus</location>
    </subcellularLocation>
</comment>
<evidence type="ECO:0000256" key="10">
    <source>
        <dbReference type="ARBA" id="ARBA00022833"/>
    </source>
</evidence>
<protein>
    <recommendedName>
        <fullName evidence="4">COP9 signalosome complex subunit 5</fullName>
    </recommendedName>
</protein>
<accession>A0A2T9Z7A4</accession>
<feature type="domain" description="MPN" evidence="13">
    <location>
        <begin position="13"/>
        <end position="130"/>
    </location>
</feature>
<dbReference type="GO" id="GO:0008180">
    <property type="term" value="C:COP9 signalosome"/>
    <property type="evidence" value="ECO:0007669"/>
    <property type="project" value="UniProtKB-KW"/>
</dbReference>
<dbReference type="InterPro" id="IPR037518">
    <property type="entry name" value="MPN"/>
</dbReference>
<proteinExistence type="inferred from homology"/>
<sequence length="261" mass="30094">MNPPEYKKNSYYRLPIKNQLTQKVSHAIEGGDYEIMGLLQGKIDKKTIIVTNVIELPVEGTETRLNRNDFAIGWYHSHPGYGCWLSGIDVSTQTLNQQYQDPWIAIVVDPKKTISSGKVSIGAFRCYPEGEKVQKNTHINTVKLSFSKKEEYSAFADMYYELEISYFKSSLDERFLRNASYSFVDEPRSISEDYENRLQESLENLELVKSIKSELFSIQSVQNRDNNLSRLLRNMQNISRRSDKEVVSQIIQNTILGPDNN</sequence>